<proteinExistence type="predicted"/>
<dbReference type="AlphaFoldDB" id="A0A4Z2HLX9"/>
<feature type="compositionally biased region" description="Basic and acidic residues" evidence="1">
    <location>
        <begin position="21"/>
        <end position="30"/>
    </location>
</feature>
<evidence type="ECO:0000313" key="3">
    <source>
        <dbReference type="Proteomes" id="UP000314294"/>
    </source>
</evidence>
<reference evidence="2 3" key="1">
    <citation type="submission" date="2019-03" db="EMBL/GenBank/DDBJ databases">
        <title>First draft genome of Liparis tanakae, snailfish: a comprehensive survey of snailfish specific genes.</title>
        <authorList>
            <person name="Kim W."/>
            <person name="Song I."/>
            <person name="Jeong J.-H."/>
            <person name="Kim D."/>
            <person name="Kim S."/>
            <person name="Ryu S."/>
            <person name="Song J.Y."/>
            <person name="Lee S.K."/>
        </authorList>
    </citation>
    <scope>NUCLEOTIDE SEQUENCE [LARGE SCALE GENOMIC DNA]</scope>
    <source>
        <tissue evidence="2">Muscle</tissue>
    </source>
</reference>
<sequence>MFTFSCRAFMNSTSTGRSLRRRETPSERAESGPVRPAGPPAHHSLLLTASPNPGVSTMVSLSLTPFSSMSTVCLMISTVWLMRSAKHRHREADGKRRRRRGCEVKRSVRKRLFTRVDLPIPDSPDGHKE</sequence>
<comment type="caution">
    <text evidence="2">The sequence shown here is derived from an EMBL/GenBank/DDBJ whole genome shotgun (WGS) entry which is preliminary data.</text>
</comment>
<evidence type="ECO:0000313" key="2">
    <source>
        <dbReference type="EMBL" id="TNN66836.1"/>
    </source>
</evidence>
<feature type="region of interest" description="Disordered" evidence="1">
    <location>
        <begin position="87"/>
        <end position="106"/>
    </location>
</feature>
<dbReference type="Proteomes" id="UP000314294">
    <property type="component" value="Unassembled WGS sequence"/>
</dbReference>
<evidence type="ECO:0000256" key="1">
    <source>
        <dbReference type="SAM" id="MobiDB-lite"/>
    </source>
</evidence>
<protein>
    <submittedName>
        <fullName evidence="2">Uncharacterized protein</fullName>
    </submittedName>
</protein>
<feature type="region of interest" description="Disordered" evidence="1">
    <location>
        <begin position="13"/>
        <end position="47"/>
    </location>
</feature>
<name>A0A4Z2HLX9_9TELE</name>
<accession>A0A4Z2HLX9</accession>
<gene>
    <name evidence="2" type="ORF">EYF80_022905</name>
</gene>
<dbReference type="EMBL" id="SRLO01000213">
    <property type="protein sequence ID" value="TNN66836.1"/>
    <property type="molecule type" value="Genomic_DNA"/>
</dbReference>
<keyword evidence="3" id="KW-1185">Reference proteome</keyword>
<organism evidence="2 3">
    <name type="scientific">Liparis tanakae</name>
    <name type="common">Tanaka's snailfish</name>
    <dbReference type="NCBI Taxonomy" id="230148"/>
    <lineage>
        <taxon>Eukaryota</taxon>
        <taxon>Metazoa</taxon>
        <taxon>Chordata</taxon>
        <taxon>Craniata</taxon>
        <taxon>Vertebrata</taxon>
        <taxon>Euteleostomi</taxon>
        <taxon>Actinopterygii</taxon>
        <taxon>Neopterygii</taxon>
        <taxon>Teleostei</taxon>
        <taxon>Neoteleostei</taxon>
        <taxon>Acanthomorphata</taxon>
        <taxon>Eupercaria</taxon>
        <taxon>Perciformes</taxon>
        <taxon>Cottioidei</taxon>
        <taxon>Cottales</taxon>
        <taxon>Liparidae</taxon>
        <taxon>Liparis</taxon>
    </lineage>
</organism>
<feature type="compositionally biased region" description="Basic residues" evidence="1">
    <location>
        <begin position="87"/>
        <end position="100"/>
    </location>
</feature>